<accession>A0A518RBB0</accession>
<protein>
    <submittedName>
        <fullName evidence="2">Uncharacterized protein</fullName>
    </submittedName>
</protein>
<organism evidence="2 3">
    <name type="scientific">Sphingomonas suaedae</name>
    <dbReference type="NCBI Taxonomy" id="2599297"/>
    <lineage>
        <taxon>Bacteria</taxon>
        <taxon>Pseudomonadati</taxon>
        <taxon>Pseudomonadota</taxon>
        <taxon>Alphaproteobacteria</taxon>
        <taxon>Sphingomonadales</taxon>
        <taxon>Sphingomonadaceae</taxon>
        <taxon>Sphingomonas</taxon>
    </lineage>
</organism>
<reference evidence="2 3" key="1">
    <citation type="submission" date="2019-07" db="EMBL/GenBank/DDBJ databases">
        <title>Sphingomonas alkalisoli sp. nov., isolated from rhizosphere soil of Suaedae salsa.</title>
        <authorList>
            <person name="Zhang H."/>
            <person name="Xu L."/>
            <person name="Zhang J.-X."/>
            <person name="Sun J.-Q."/>
        </authorList>
    </citation>
    <scope>NUCLEOTIDE SEQUENCE [LARGE SCALE GENOMIC DNA]</scope>
    <source>
        <strain evidence="2 3">XS-10</strain>
    </source>
</reference>
<sequence>MGVLVEALHIAAGIAVALLIGALASWAYPLARQDIWLVTGIAIICIVLMGIGPMRRAMWLQRNPQAQERDDA</sequence>
<keyword evidence="3" id="KW-1185">Reference proteome</keyword>
<evidence type="ECO:0000313" key="3">
    <source>
        <dbReference type="Proteomes" id="UP000318055"/>
    </source>
</evidence>
<dbReference type="KEGG" id="ssua:FPZ54_01055"/>
<proteinExistence type="predicted"/>
<keyword evidence="1" id="KW-0812">Transmembrane</keyword>
<feature type="transmembrane region" description="Helical" evidence="1">
    <location>
        <begin position="35"/>
        <end position="52"/>
    </location>
</feature>
<keyword evidence="1" id="KW-1133">Transmembrane helix</keyword>
<evidence type="ECO:0000256" key="1">
    <source>
        <dbReference type="SAM" id="Phobius"/>
    </source>
</evidence>
<gene>
    <name evidence="2" type="ORF">FPZ54_01055</name>
</gene>
<name>A0A518RBB0_9SPHN</name>
<feature type="transmembrane region" description="Helical" evidence="1">
    <location>
        <begin position="7"/>
        <end position="29"/>
    </location>
</feature>
<dbReference type="EMBL" id="CP042239">
    <property type="protein sequence ID" value="QDX24755.1"/>
    <property type="molecule type" value="Genomic_DNA"/>
</dbReference>
<dbReference type="AlphaFoldDB" id="A0A518RBB0"/>
<dbReference type="RefSeq" id="WP_145844339.1">
    <property type="nucleotide sequence ID" value="NZ_CP042239.1"/>
</dbReference>
<dbReference type="OrthoDB" id="7580202at2"/>
<evidence type="ECO:0000313" key="2">
    <source>
        <dbReference type="EMBL" id="QDX24755.1"/>
    </source>
</evidence>
<keyword evidence="1" id="KW-0472">Membrane</keyword>
<dbReference type="Proteomes" id="UP000318055">
    <property type="component" value="Chromosome"/>
</dbReference>